<feature type="signal peptide" evidence="9">
    <location>
        <begin position="1"/>
        <end position="20"/>
    </location>
</feature>
<evidence type="ECO:0000256" key="5">
    <source>
        <dbReference type="ARBA" id="ARBA00023136"/>
    </source>
</evidence>
<sequence length="365" mass="42338">MVINMLSFVVLSSMLYIVFAERPEIVNYILPQVKLQDETAYLNCSVINLQSPGQLHWVKQTELVDFQLLSSGETVHTDDEYLPVQLREKYDVVKYRSNNREIYQLIIRSLGQYDTGNYTCLIALPNQSKKEWPQTSGSLTVLTAPIVWPFNDQYEVPKEGKNITLLCEADGNPAPNITWKRGDGSPVANSRFQQKDQVRCLNWDFSCVYLELYQVEATDRGDYICIADNNIEPPASVTYHLEVRTSLHFTAIQDTVGQAQNRRFDAKLECLVAAYPRARVIWYKDSKYTQEKEQIQDDEKYGLKQQDDQRLNPYGKLYTLTIRNVQGNDYGYYYCTGRNKYEEDQVQFLLFETMECQGQDCPSWS</sequence>
<evidence type="ECO:0000256" key="8">
    <source>
        <dbReference type="ARBA" id="ARBA00023319"/>
    </source>
</evidence>
<feature type="domain" description="Ig-like" evidence="10">
    <location>
        <begin position="257"/>
        <end position="347"/>
    </location>
</feature>
<dbReference type="GO" id="GO:0005886">
    <property type="term" value="C:plasma membrane"/>
    <property type="evidence" value="ECO:0007669"/>
    <property type="project" value="UniProtKB-SubCell"/>
</dbReference>
<evidence type="ECO:0000256" key="2">
    <source>
        <dbReference type="ARBA" id="ARBA00022475"/>
    </source>
</evidence>
<evidence type="ECO:0000256" key="1">
    <source>
        <dbReference type="ARBA" id="ARBA00004236"/>
    </source>
</evidence>
<dbReference type="PANTHER" id="PTHR12231">
    <property type="entry name" value="CTX-RELATED TYPE I TRANSMEMBRANE PROTEIN"/>
    <property type="match status" value="1"/>
</dbReference>
<dbReference type="SMART" id="SM00409">
    <property type="entry name" value="IG"/>
    <property type="match status" value="3"/>
</dbReference>
<keyword evidence="8" id="KW-0393">Immunoglobulin domain</keyword>
<comment type="subcellular location">
    <subcellularLocation>
        <location evidence="1">Cell membrane</location>
    </subcellularLocation>
</comment>
<keyword evidence="12" id="KW-1185">Reference proteome</keyword>
<keyword evidence="4" id="KW-0677">Repeat</keyword>
<keyword evidence="6" id="KW-1015">Disulfide bond</keyword>
<name>A0A8B6DS27_MYTGA</name>
<evidence type="ECO:0000259" key="10">
    <source>
        <dbReference type="PROSITE" id="PS50835"/>
    </source>
</evidence>
<dbReference type="InterPro" id="IPR013783">
    <property type="entry name" value="Ig-like_fold"/>
</dbReference>
<dbReference type="InterPro" id="IPR003598">
    <property type="entry name" value="Ig_sub2"/>
</dbReference>
<gene>
    <name evidence="11" type="ORF">MGAL_10B079041</name>
</gene>
<keyword evidence="5" id="KW-0472">Membrane</keyword>
<feature type="chain" id="PRO_5032379447" description="Ig-like domain-containing protein" evidence="9">
    <location>
        <begin position="21"/>
        <end position="365"/>
    </location>
</feature>
<keyword evidence="3 9" id="KW-0732">Signal</keyword>
<evidence type="ECO:0000256" key="4">
    <source>
        <dbReference type="ARBA" id="ARBA00022737"/>
    </source>
</evidence>
<dbReference type="InterPro" id="IPR007110">
    <property type="entry name" value="Ig-like_dom"/>
</dbReference>
<evidence type="ECO:0000313" key="12">
    <source>
        <dbReference type="Proteomes" id="UP000596742"/>
    </source>
</evidence>
<dbReference type="Pfam" id="PF13927">
    <property type="entry name" value="Ig_3"/>
    <property type="match status" value="2"/>
</dbReference>
<accession>A0A8B6DS27</accession>
<dbReference type="Gene3D" id="2.60.40.10">
    <property type="entry name" value="Immunoglobulins"/>
    <property type="match status" value="3"/>
</dbReference>
<dbReference type="GO" id="GO:0043005">
    <property type="term" value="C:neuron projection"/>
    <property type="evidence" value="ECO:0007669"/>
    <property type="project" value="TreeGrafter"/>
</dbReference>
<dbReference type="FunFam" id="2.60.40.10:FF:000328">
    <property type="entry name" value="CLUMA_CG000981, isoform A"/>
    <property type="match status" value="1"/>
</dbReference>
<dbReference type="SMART" id="SM00408">
    <property type="entry name" value="IGc2"/>
    <property type="match status" value="3"/>
</dbReference>
<evidence type="ECO:0000256" key="9">
    <source>
        <dbReference type="SAM" id="SignalP"/>
    </source>
</evidence>
<keyword evidence="2" id="KW-1003">Cell membrane</keyword>
<dbReference type="Proteomes" id="UP000596742">
    <property type="component" value="Unassembled WGS sequence"/>
</dbReference>
<organism evidence="11 12">
    <name type="scientific">Mytilus galloprovincialis</name>
    <name type="common">Mediterranean mussel</name>
    <dbReference type="NCBI Taxonomy" id="29158"/>
    <lineage>
        <taxon>Eukaryota</taxon>
        <taxon>Metazoa</taxon>
        <taxon>Spiralia</taxon>
        <taxon>Lophotrochozoa</taxon>
        <taxon>Mollusca</taxon>
        <taxon>Bivalvia</taxon>
        <taxon>Autobranchia</taxon>
        <taxon>Pteriomorphia</taxon>
        <taxon>Mytilida</taxon>
        <taxon>Mytiloidea</taxon>
        <taxon>Mytilidae</taxon>
        <taxon>Mytilinae</taxon>
        <taxon>Mytilus</taxon>
    </lineage>
</organism>
<comment type="caution">
    <text evidence="11">The sequence shown here is derived from an EMBL/GenBank/DDBJ whole genome shotgun (WGS) entry which is preliminary data.</text>
</comment>
<feature type="domain" description="Ig-like" evidence="10">
    <location>
        <begin position="145"/>
        <end position="238"/>
    </location>
</feature>
<evidence type="ECO:0000256" key="6">
    <source>
        <dbReference type="ARBA" id="ARBA00023157"/>
    </source>
</evidence>
<dbReference type="PROSITE" id="PS50835">
    <property type="entry name" value="IG_LIKE"/>
    <property type="match status" value="3"/>
</dbReference>
<protein>
    <recommendedName>
        <fullName evidence="10">Ig-like domain-containing protein</fullName>
    </recommendedName>
</protein>
<evidence type="ECO:0000256" key="7">
    <source>
        <dbReference type="ARBA" id="ARBA00023180"/>
    </source>
</evidence>
<dbReference type="EMBL" id="UYJE01004014">
    <property type="protein sequence ID" value="VDI24307.1"/>
    <property type="molecule type" value="Genomic_DNA"/>
</dbReference>
<evidence type="ECO:0000313" key="11">
    <source>
        <dbReference type="EMBL" id="VDI24307.1"/>
    </source>
</evidence>
<dbReference type="InterPro" id="IPR051170">
    <property type="entry name" value="Neural/epithelial_adhesion"/>
</dbReference>
<keyword evidence="7" id="KW-0325">Glycoprotein</keyword>
<dbReference type="PANTHER" id="PTHR12231:SF253">
    <property type="entry name" value="DPR-INTERACTING PROTEIN ETA, ISOFORM B-RELATED"/>
    <property type="match status" value="1"/>
</dbReference>
<dbReference type="OrthoDB" id="9972932at2759"/>
<dbReference type="SUPFAM" id="SSF48726">
    <property type="entry name" value="Immunoglobulin"/>
    <property type="match status" value="3"/>
</dbReference>
<dbReference type="AlphaFoldDB" id="A0A8B6DS27"/>
<feature type="domain" description="Ig-like" evidence="10">
    <location>
        <begin position="23"/>
        <end position="140"/>
    </location>
</feature>
<dbReference type="InterPro" id="IPR036179">
    <property type="entry name" value="Ig-like_dom_sf"/>
</dbReference>
<dbReference type="InterPro" id="IPR003599">
    <property type="entry name" value="Ig_sub"/>
</dbReference>
<proteinExistence type="predicted"/>
<evidence type="ECO:0000256" key="3">
    <source>
        <dbReference type="ARBA" id="ARBA00022729"/>
    </source>
</evidence>
<reference evidence="11" key="1">
    <citation type="submission" date="2018-11" db="EMBL/GenBank/DDBJ databases">
        <authorList>
            <person name="Alioto T."/>
            <person name="Alioto T."/>
        </authorList>
    </citation>
    <scope>NUCLEOTIDE SEQUENCE</scope>
</reference>
<dbReference type="CDD" id="cd00096">
    <property type="entry name" value="Ig"/>
    <property type="match status" value="1"/>
</dbReference>